<dbReference type="PROSITE" id="PS52029">
    <property type="entry name" value="LD_TPASE"/>
    <property type="match status" value="1"/>
</dbReference>
<keyword evidence="6 9" id="KW-0133">Cell shape</keyword>
<keyword evidence="5" id="KW-0378">Hydrolase</keyword>
<dbReference type="AlphaFoldDB" id="A0A316G804"/>
<feature type="active site" description="Proton donor/acceptor" evidence="9">
    <location>
        <position position="176"/>
    </location>
</feature>
<evidence type="ECO:0000256" key="10">
    <source>
        <dbReference type="SAM" id="SignalP"/>
    </source>
</evidence>
<feature type="signal peptide" evidence="10">
    <location>
        <begin position="1"/>
        <end position="20"/>
    </location>
</feature>
<evidence type="ECO:0000313" key="12">
    <source>
        <dbReference type="EMBL" id="PWK56783.1"/>
    </source>
</evidence>
<dbReference type="GO" id="GO:0008360">
    <property type="term" value="P:regulation of cell shape"/>
    <property type="evidence" value="ECO:0007669"/>
    <property type="project" value="UniProtKB-UniRule"/>
</dbReference>
<dbReference type="GO" id="GO:0005576">
    <property type="term" value="C:extracellular region"/>
    <property type="evidence" value="ECO:0007669"/>
    <property type="project" value="TreeGrafter"/>
</dbReference>
<evidence type="ECO:0000256" key="5">
    <source>
        <dbReference type="ARBA" id="ARBA00022801"/>
    </source>
</evidence>
<protein>
    <submittedName>
        <fullName evidence="12">Lipoprotein-anchoring transpeptidase ErfK/SrfK</fullName>
    </submittedName>
</protein>
<evidence type="ECO:0000313" key="13">
    <source>
        <dbReference type="Proteomes" id="UP000245390"/>
    </source>
</evidence>
<evidence type="ECO:0000256" key="9">
    <source>
        <dbReference type="PROSITE-ProRule" id="PRU01373"/>
    </source>
</evidence>
<keyword evidence="7 9" id="KW-0573">Peptidoglycan synthesis</keyword>
<comment type="pathway">
    <text evidence="1 9">Cell wall biogenesis; peptidoglycan biosynthesis.</text>
</comment>
<reference evidence="12 13" key="1">
    <citation type="submission" date="2018-05" db="EMBL/GenBank/DDBJ databases">
        <title>Genomic Encyclopedia of Type Strains, Phase IV (KMG-IV): sequencing the most valuable type-strain genomes for metagenomic binning, comparative biology and taxonomic classification.</title>
        <authorList>
            <person name="Goeker M."/>
        </authorList>
    </citation>
    <scope>NUCLEOTIDE SEQUENCE [LARGE SCALE GENOMIC DNA]</scope>
    <source>
        <strain evidence="12 13">DSM 103371</strain>
    </source>
</reference>
<dbReference type="UniPathway" id="UPA00219"/>
<dbReference type="FunFam" id="2.40.440.10:FF:000002">
    <property type="entry name" value="L,D-transpeptidase ErfK/SrfK"/>
    <property type="match status" value="1"/>
</dbReference>
<evidence type="ECO:0000256" key="2">
    <source>
        <dbReference type="ARBA" id="ARBA00005992"/>
    </source>
</evidence>
<dbReference type="PROSITE" id="PS51257">
    <property type="entry name" value="PROKAR_LIPOPROTEIN"/>
    <property type="match status" value="1"/>
</dbReference>
<dbReference type="InterPro" id="IPR038063">
    <property type="entry name" value="Transpep_catalytic_dom"/>
</dbReference>
<proteinExistence type="inferred from homology"/>
<dbReference type="GO" id="GO:0071555">
    <property type="term" value="P:cell wall organization"/>
    <property type="evidence" value="ECO:0007669"/>
    <property type="project" value="UniProtKB-UniRule"/>
</dbReference>
<feature type="active site" description="Nucleophile" evidence="9">
    <location>
        <position position="192"/>
    </location>
</feature>
<gene>
    <name evidence="12" type="ORF">C8D95_10313</name>
</gene>
<accession>A0A316G804</accession>
<sequence length="264" mass="28780">MSKLTAIRFVVAMAAGLALAACSGTMPSEDVGNFQDLEDVGDYGEVQEGHIVIPRVDPQYLQEPNRRTSVAYNGYETPGTIVVDPYAKFLYYVEAPGAAIRYPIAAGREGRGFQGEATVGRMAEWPGWTPTANMIRSEPDVYGPFSKGIPGGRANPLGARAIYLYRGNRDTYYRIHGTNDPATIGNSGSAGCIRLFNQDAIDLYNRVSVGSTVVVRTYEESVAIEGYDMANRGQEMAPRHVDPAEVYAAVAEDQRRKAEYEAGF</sequence>
<dbReference type="InterPro" id="IPR005490">
    <property type="entry name" value="LD_TPept_cat_dom"/>
</dbReference>
<keyword evidence="4" id="KW-0808">Transferase</keyword>
<dbReference type="Proteomes" id="UP000245390">
    <property type="component" value="Unassembled WGS sequence"/>
</dbReference>
<evidence type="ECO:0000256" key="4">
    <source>
        <dbReference type="ARBA" id="ARBA00022679"/>
    </source>
</evidence>
<keyword evidence="3" id="KW-0328">Glycosyltransferase</keyword>
<evidence type="ECO:0000256" key="3">
    <source>
        <dbReference type="ARBA" id="ARBA00022676"/>
    </source>
</evidence>
<keyword evidence="13" id="KW-1185">Reference proteome</keyword>
<dbReference type="Pfam" id="PF03734">
    <property type="entry name" value="YkuD"/>
    <property type="match status" value="1"/>
</dbReference>
<dbReference type="Gene3D" id="2.40.440.10">
    <property type="entry name" value="L,D-transpeptidase catalytic domain-like"/>
    <property type="match status" value="1"/>
</dbReference>
<evidence type="ECO:0000259" key="11">
    <source>
        <dbReference type="PROSITE" id="PS52029"/>
    </source>
</evidence>
<keyword evidence="8 9" id="KW-0961">Cell wall biogenesis/degradation</keyword>
<comment type="similarity">
    <text evidence="2">Belongs to the YkuD family.</text>
</comment>
<evidence type="ECO:0000256" key="1">
    <source>
        <dbReference type="ARBA" id="ARBA00004752"/>
    </source>
</evidence>
<dbReference type="EMBL" id="QGGV01000003">
    <property type="protein sequence ID" value="PWK56783.1"/>
    <property type="molecule type" value="Genomic_DNA"/>
</dbReference>
<dbReference type="PANTHER" id="PTHR30582">
    <property type="entry name" value="L,D-TRANSPEPTIDASE"/>
    <property type="match status" value="1"/>
</dbReference>
<evidence type="ECO:0000256" key="8">
    <source>
        <dbReference type="ARBA" id="ARBA00023316"/>
    </source>
</evidence>
<dbReference type="GO" id="GO:0016757">
    <property type="term" value="F:glycosyltransferase activity"/>
    <property type="evidence" value="ECO:0007669"/>
    <property type="project" value="UniProtKB-KW"/>
</dbReference>
<dbReference type="PANTHER" id="PTHR30582:SF24">
    <property type="entry name" value="L,D-TRANSPEPTIDASE ERFK_SRFK-RELATED"/>
    <property type="match status" value="1"/>
</dbReference>
<evidence type="ECO:0000256" key="6">
    <source>
        <dbReference type="ARBA" id="ARBA00022960"/>
    </source>
</evidence>
<dbReference type="RefSeq" id="WP_241239849.1">
    <property type="nucleotide sequence ID" value="NZ_CP034588.1"/>
</dbReference>
<dbReference type="InterPro" id="IPR050979">
    <property type="entry name" value="LD-transpeptidase"/>
</dbReference>
<keyword evidence="10" id="KW-0732">Signal</keyword>
<organism evidence="12 13">
    <name type="scientific">Silicimonas algicola</name>
    <dbReference type="NCBI Taxonomy" id="1826607"/>
    <lineage>
        <taxon>Bacteria</taxon>
        <taxon>Pseudomonadati</taxon>
        <taxon>Pseudomonadota</taxon>
        <taxon>Alphaproteobacteria</taxon>
        <taxon>Rhodobacterales</taxon>
        <taxon>Paracoccaceae</taxon>
    </lineage>
</organism>
<evidence type="ECO:0000256" key="7">
    <source>
        <dbReference type="ARBA" id="ARBA00022984"/>
    </source>
</evidence>
<keyword evidence="12" id="KW-0449">Lipoprotein</keyword>
<dbReference type="SUPFAM" id="SSF141523">
    <property type="entry name" value="L,D-transpeptidase catalytic domain-like"/>
    <property type="match status" value="1"/>
</dbReference>
<feature type="domain" description="L,D-TPase catalytic" evidence="11">
    <location>
        <begin position="79"/>
        <end position="216"/>
    </location>
</feature>
<dbReference type="GO" id="GO:0071972">
    <property type="term" value="F:peptidoglycan L,D-transpeptidase activity"/>
    <property type="evidence" value="ECO:0007669"/>
    <property type="project" value="TreeGrafter"/>
</dbReference>
<dbReference type="CDD" id="cd16913">
    <property type="entry name" value="YkuD_like"/>
    <property type="match status" value="1"/>
</dbReference>
<name>A0A316G804_9RHOB</name>
<comment type="caution">
    <text evidence="12">The sequence shown here is derived from an EMBL/GenBank/DDBJ whole genome shotgun (WGS) entry which is preliminary data.</text>
</comment>
<dbReference type="GO" id="GO:0018104">
    <property type="term" value="P:peptidoglycan-protein cross-linking"/>
    <property type="evidence" value="ECO:0007669"/>
    <property type="project" value="TreeGrafter"/>
</dbReference>
<feature type="chain" id="PRO_5016441477" evidence="10">
    <location>
        <begin position="21"/>
        <end position="264"/>
    </location>
</feature>